<reference evidence="3" key="2">
    <citation type="submission" date="2015-01" db="EMBL/GenBank/DDBJ databases">
        <title>Evolutionary Origins and Diversification of the Mycorrhizal Mutualists.</title>
        <authorList>
            <consortium name="DOE Joint Genome Institute"/>
            <consortium name="Mycorrhizal Genomics Consortium"/>
            <person name="Kohler A."/>
            <person name="Kuo A."/>
            <person name="Nagy L.G."/>
            <person name="Floudas D."/>
            <person name="Copeland A."/>
            <person name="Barry K.W."/>
            <person name="Cichocki N."/>
            <person name="Veneault-Fourrey C."/>
            <person name="LaButti K."/>
            <person name="Lindquist E.A."/>
            <person name="Lipzen A."/>
            <person name="Lundell T."/>
            <person name="Morin E."/>
            <person name="Murat C."/>
            <person name="Riley R."/>
            <person name="Ohm R."/>
            <person name="Sun H."/>
            <person name="Tunlid A."/>
            <person name="Henrissat B."/>
            <person name="Grigoriev I.V."/>
            <person name="Hibbett D.S."/>
            <person name="Martin F."/>
        </authorList>
    </citation>
    <scope>NUCLEOTIDE SEQUENCE [LARGE SCALE GENOMIC DNA]</scope>
    <source>
        <strain evidence="3">ATCC 200175</strain>
    </source>
</reference>
<dbReference type="Proteomes" id="UP000053647">
    <property type="component" value="Unassembled WGS sequence"/>
</dbReference>
<dbReference type="HOGENOM" id="CLU_007654_2_0_1"/>
<feature type="compositionally biased region" description="Basic and acidic residues" evidence="1">
    <location>
        <begin position="517"/>
        <end position="542"/>
    </location>
</feature>
<feature type="compositionally biased region" description="Basic and acidic residues" evidence="1">
    <location>
        <begin position="333"/>
        <end position="373"/>
    </location>
</feature>
<accession>A0A0C9TQ09</accession>
<feature type="compositionally biased region" description="Polar residues" evidence="1">
    <location>
        <begin position="500"/>
        <end position="513"/>
    </location>
</feature>
<feature type="compositionally biased region" description="Basic and acidic residues" evidence="1">
    <location>
        <begin position="109"/>
        <end position="136"/>
    </location>
</feature>
<evidence type="ECO:0000313" key="2">
    <source>
        <dbReference type="EMBL" id="KIJ09241.1"/>
    </source>
</evidence>
<feature type="region of interest" description="Disordered" evidence="1">
    <location>
        <begin position="109"/>
        <end position="616"/>
    </location>
</feature>
<organism evidence="2 3">
    <name type="scientific">Paxillus involutus ATCC 200175</name>
    <dbReference type="NCBI Taxonomy" id="664439"/>
    <lineage>
        <taxon>Eukaryota</taxon>
        <taxon>Fungi</taxon>
        <taxon>Dikarya</taxon>
        <taxon>Basidiomycota</taxon>
        <taxon>Agaricomycotina</taxon>
        <taxon>Agaricomycetes</taxon>
        <taxon>Agaricomycetidae</taxon>
        <taxon>Boletales</taxon>
        <taxon>Paxilineae</taxon>
        <taxon>Paxillaceae</taxon>
        <taxon>Paxillus</taxon>
    </lineage>
</organism>
<proteinExistence type="predicted"/>
<feature type="compositionally biased region" description="Basic and acidic residues" evidence="1">
    <location>
        <begin position="381"/>
        <end position="408"/>
    </location>
</feature>
<protein>
    <submittedName>
        <fullName evidence="2">Uncharacterized protein</fullName>
    </submittedName>
</protein>
<feature type="compositionally biased region" description="Polar residues" evidence="1">
    <location>
        <begin position="600"/>
        <end position="615"/>
    </location>
</feature>
<sequence length="691" mass="74997">MAEIPVLRTDGRNWSAWRANLEEAVNELGISAYISEMTPNPYDEQANTLAKCAIASTIPDSLFLRILHFKSAQECFETLRISFEKKSTATITTTATTAVLHEVRNTRTVREAAYSPERKEVGEKGKKSSGRGDEKVTAATGPGKGAMDQKAGGIRLVKPTSSQDDVPGTRLDTPSPPPPSTPSLPVEQTVPTSRQLTRQRSRNGHIPCIETRHTHEDDQGGQGRAKSRHRGCRQTRQTAYEEAADPSNPHATCAGPTEPAGTSNGPLNGSNEVKGKGGKGEGNERVRGIVAPSLNGENAVPDSIPPAPNLDERGPPPSMPLEGEKNGQQSSGHVDETGTHLKPPGHETRTTTHLIRTPESEGEEIKVGVREDDTNASYGDDEQRSRVDKGRSQRKEAKDEMRGDEEVRTTTATNANKHNQHTSNNKDSPRTPPEPPPLHHPSPSPTPNHHEPPDDVDTAKSNKTPARPRRRHKDTRQQTPERTARGGVSNRQETLWARRTATSAVPASPQSPLTRKKGGEGQERRDKVDGDEGVMDKSREVEGQIEGQSEGEDGDPNGGTNDNEDDATSGTTPKSKQVEAGPLADDETSQQRDATYSPREPTTSSRTPQDSTYESQPARVYGIRTMLYGHVNNHTGQSDATETVQSCRGSIPGLPNPRTKGTEARTSTPRTVDTTYALTSHKLPYWVITPA</sequence>
<gene>
    <name evidence="2" type="ORF">PAXINDRAFT_17660</name>
</gene>
<evidence type="ECO:0000256" key="1">
    <source>
        <dbReference type="SAM" id="MobiDB-lite"/>
    </source>
</evidence>
<feature type="compositionally biased region" description="Basic and acidic residues" evidence="1">
    <location>
        <begin position="273"/>
        <end position="287"/>
    </location>
</feature>
<dbReference type="AlphaFoldDB" id="A0A0C9TQ09"/>
<feature type="compositionally biased region" description="Pro residues" evidence="1">
    <location>
        <begin position="430"/>
        <end position="446"/>
    </location>
</feature>
<feature type="region of interest" description="Disordered" evidence="1">
    <location>
        <begin position="646"/>
        <end position="669"/>
    </location>
</feature>
<keyword evidence="3" id="KW-1185">Reference proteome</keyword>
<evidence type="ECO:0000313" key="3">
    <source>
        <dbReference type="Proteomes" id="UP000053647"/>
    </source>
</evidence>
<dbReference type="EMBL" id="KN819485">
    <property type="protein sequence ID" value="KIJ09241.1"/>
    <property type="molecule type" value="Genomic_DNA"/>
</dbReference>
<name>A0A0C9TQ09_PAXIN</name>
<feature type="compositionally biased region" description="Basic and acidic residues" evidence="1">
    <location>
        <begin position="448"/>
        <end position="460"/>
    </location>
</feature>
<feature type="compositionally biased region" description="Polar residues" evidence="1">
    <location>
        <begin position="409"/>
        <end position="426"/>
    </location>
</feature>
<reference evidence="2 3" key="1">
    <citation type="submission" date="2014-06" db="EMBL/GenBank/DDBJ databases">
        <authorList>
            <consortium name="DOE Joint Genome Institute"/>
            <person name="Kuo A."/>
            <person name="Kohler A."/>
            <person name="Nagy L.G."/>
            <person name="Floudas D."/>
            <person name="Copeland A."/>
            <person name="Barry K.W."/>
            <person name="Cichocki N."/>
            <person name="Veneault-Fourrey C."/>
            <person name="LaButti K."/>
            <person name="Lindquist E.A."/>
            <person name="Lipzen A."/>
            <person name="Lundell T."/>
            <person name="Morin E."/>
            <person name="Murat C."/>
            <person name="Sun H."/>
            <person name="Tunlid A."/>
            <person name="Henrissat B."/>
            <person name="Grigoriev I.V."/>
            <person name="Hibbett D.S."/>
            <person name="Martin F."/>
            <person name="Nordberg H.P."/>
            <person name="Cantor M.N."/>
            <person name="Hua S.X."/>
        </authorList>
    </citation>
    <scope>NUCLEOTIDE SEQUENCE [LARGE SCALE GENOMIC DNA]</scope>
    <source>
        <strain evidence="2 3">ATCC 200175</strain>
    </source>
</reference>